<organism evidence="12 13">
    <name type="scientific">Desulfovibrio legallii</name>
    <dbReference type="NCBI Taxonomy" id="571438"/>
    <lineage>
        <taxon>Bacteria</taxon>
        <taxon>Pseudomonadati</taxon>
        <taxon>Thermodesulfobacteriota</taxon>
        <taxon>Desulfovibrionia</taxon>
        <taxon>Desulfovibrionales</taxon>
        <taxon>Desulfovibrionaceae</taxon>
        <taxon>Desulfovibrio</taxon>
    </lineage>
</organism>
<dbReference type="NCBIfam" id="TIGR01179">
    <property type="entry name" value="galE"/>
    <property type="match status" value="1"/>
</dbReference>
<dbReference type="CDD" id="cd05247">
    <property type="entry name" value="UDP_G4E_1_SDR_e"/>
    <property type="match status" value="1"/>
</dbReference>
<keyword evidence="8 10" id="KW-0413">Isomerase</keyword>
<keyword evidence="9 10" id="KW-0119">Carbohydrate metabolism</keyword>
<evidence type="ECO:0000256" key="1">
    <source>
        <dbReference type="ARBA" id="ARBA00000083"/>
    </source>
</evidence>
<dbReference type="PANTHER" id="PTHR43725:SF53">
    <property type="entry name" value="UDP-ARABINOSE 4-EPIMERASE 1"/>
    <property type="match status" value="1"/>
</dbReference>
<keyword evidence="7 10" id="KW-0520">NAD</keyword>
<gene>
    <name evidence="12" type="primary">galE</name>
    <name evidence="12" type="ORF">EB812_05290</name>
</gene>
<dbReference type="AlphaFoldDB" id="A0A6H3F5X3"/>
<dbReference type="Gene3D" id="3.40.50.720">
    <property type="entry name" value="NAD(P)-binding Rossmann-like Domain"/>
    <property type="match status" value="1"/>
</dbReference>
<comment type="pathway">
    <text evidence="3 10">Carbohydrate metabolism; galactose metabolism.</text>
</comment>
<dbReference type="EMBL" id="SIXC01000005">
    <property type="protein sequence ID" value="TBH80547.1"/>
    <property type="molecule type" value="Genomic_DNA"/>
</dbReference>
<dbReference type="Proteomes" id="UP000292919">
    <property type="component" value="Unassembled WGS sequence"/>
</dbReference>
<proteinExistence type="inferred from homology"/>
<evidence type="ECO:0000256" key="6">
    <source>
        <dbReference type="ARBA" id="ARBA00018569"/>
    </source>
</evidence>
<dbReference type="GO" id="GO:0033499">
    <property type="term" value="P:galactose catabolic process via UDP-galactose, Leloir pathway"/>
    <property type="evidence" value="ECO:0007669"/>
    <property type="project" value="TreeGrafter"/>
</dbReference>
<dbReference type="PANTHER" id="PTHR43725">
    <property type="entry name" value="UDP-GLUCOSE 4-EPIMERASE"/>
    <property type="match status" value="1"/>
</dbReference>
<evidence type="ECO:0000256" key="3">
    <source>
        <dbReference type="ARBA" id="ARBA00004947"/>
    </source>
</evidence>
<evidence type="ECO:0000256" key="9">
    <source>
        <dbReference type="ARBA" id="ARBA00023277"/>
    </source>
</evidence>
<evidence type="ECO:0000259" key="11">
    <source>
        <dbReference type="Pfam" id="PF01370"/>
    </source>
</evidence>
<dbReference type="Pfam" id="PF01370">
    <property type="entry name" value="Epimerase"/>
    <property type="match status" value="1"/>
</dbReference>
<sequence>MSILVCGGAGYIGSHNVRLLQSRGEEPVVLDNLRTGHRAAVPAGVPLYVGDMRDPAQLDAIFARHKIEAVLHFAAWSLVGESVEQPLPYFNNNIHGMQVLLEAMLRHGVDKIVFSSSAAVYGEPASVPIPEDTPLEPTNPYGESKHIMERMAHWAGRAHGIRAVVLRYFNVAGAWPDGSMGEDHRPESHLVPLILQVPLGLRPHITVFGDDYPTPDGTCIRDYLDVLELADAHCRALHYLRAGGASVVCNLGNGRGFSVREMIDAARLVTGKDIPIEIGPRRPGDPARLVAAPERARQVLGWTAHAPLESIIATAWAWHQSHPHGYEEDS</sequence>
<evidence type="ECO:0000313" key="13">
    <source>
        <dbReference type="Proteomes" id="UP000292919"/>
    </source>
</evidence>
<evidence type="ECO:0000256" key="2">
    <source>
        <dbReference type="ARBA" id="ARBA00001911"/>
    </source>
</evidence>
<dbReference type="EC" id="5.1.3.2" evidence="5 10"/>
<comment type="similarity">
    <text evidence="4 10">Belongs to the NAD(P)-dependent epimerase/dehydratase family.</text>
</comment>
<dbReference type="UniPathway" id="UPA00214"/>
<comment type="caution">
    <text evidence="12">The sequence shown here is derived from an EMBL/GenBank/DDBJ whole genome shotgun (WGS) entry which is preliminary data.</text>
</comment>
<dbReference type="Gene3D" id="3.90.25.10">
    <property type="entry name" value="UDP-galactose 4-epimerase, domain 1"/>
    <property type="match status" value="1"/>
</dbReference>
<protein>
    <recommendedName>
        <fullName evidence="6 10">UDP-glucose 4-epimerase</fullName>
        <ecNumber evidence="5 10">5.1.3.2</ecNumber>
    </recommendedName>
</protein>
<dbReference type="SUPFAM" id="SSF51735">
    <property type="entry name" value="NAD(P)-binding Rossmann-fold domains"/>
    <property type="match status" value="1"/>
</dbReference>
<name>A0A6H3F5X3_9BACT</name>
<dbReference type="InterPro" id="IPR001509">
    <property type="entry name" value="Epimerase_deHydtase"/>
</dbReference>
<feature type="domain" description="NAD-dependent epimerase/dehydratase" evidence="11">
    <location>
        <begin position="3"/>
        <end position="252"/>
    </location>
</feature>
<dbReference type="InterPro" id="IPR005886">
    <property type="entry name" value="UDP_G4E"/>
</dbReference>
<evidence type="ECO:0000313" key="12">
    <source>
        <dbReference type="EMBL" id="TBH80547.1"/>
    </source>
</evidence>
<reference evidence="12 13" key="1">
    <citation type="submission" date="2018-12" db="EMBL/GenBank/DDBJ databases">
        <title>First genome draft of Desulfovibrio legallis sp. nov.</title>
        <authorList>
            <person name="Ben Dhia O."/>
            <person name="Najjari A."/>
            <person name="Ferjani R."/>
            <person name="Fhoula I."/>
            <person name="Fardeau M.-L."/>
            <person name="Boudabbous A."/>
            <person name="Ouzari H.I."/>
        </authorList>
    </citation>
    <scope>NUCLEOTIDE SEQUENCE [LARGE SCALE GENOMIC DNA]</scope>
    <source>
        <strain evidence="12 13">H1T</strain>
    </source>
</reference>
<accession>A0A6H3F5X3</accession>
<evidence type="ECO:0000256" key="10">
    <source>
        <dbReference type="RuleBase" id="RU366046"/>
    </source>
</evidence>
<comment type="subunit">
    <text evidence="10">Homodimer.</text>
</comment>
<dbReference type="InterPro" id="IPR036291">
    <property type="entry name" value="NAD(P)-bd_dom_sf"/>
</dbReference>
<evidence type="ECO:0000256" key="5">
    <source>
        <dbReference type="ARBA" id="ARBA00013189"/>
    </source>
</evidence>
<comment type="cofactor">
    <cofactor evidence="2 10">
        <name>NAD(+)</name>
        <dbReference type="ChEBI" id="CHEBI:57540"/>
    </cofactor>
</comment>
<keyword evidence="13" id="KW-1185">Reference proteome</keyword>
<dbReference type="RefSeq" id="WP_118230198.1">
    <property type="nucleotide sequence ID" value="NZ_JAQDZC010000012.1"/>
</dbReference>
<comment type="catalytic activity">
    <reaction evidence="1 10">
        <text>UDP-alpha-D-glucose = UDP-alpha-D-galactose</text>
        <dbReference type="Rhea" id="RHEA:22168"/>
        <dbReference type="ChEBI" id="CHEBI:58885"/>
        <dbReference type="ChEBI" id="CHEBI:66914"/>
        <dbReference type="EC" id="5.1.3.2"/>
    </reaction>
</comment>
<evidence type="ECO:0000256" key="8">
    <source>
        <dbReference type="ARBA" id="ARBA00023235"/>
    </source>
</evidence>
<dbReference type="GO" id="GO:0003978">
    <property type="term" value="F:UDP-glucose 4-epimerase activity"/>
    <property type="evidence" value="ECO:0007669"/>
    <property type="project" value="UniProtKB-UniRule"/>
</dbReference>
<evidence type="ECO:0000256" key="7">
    <source>
        <dbReference type="ARBA" id="ARBA00023027"/>
    </source>
</evidence>
<evidence type="ECO:0000256" key="4">
    <source>
        <dbReference type="ARBA" id="ARBA00007637"/>
    </source>
</evidence>